<feature type="region of interest" description="Disordered" evidence="1">
    <location>
        <begin position="82"/>
        <end position="104"/>
    </location>
</feature>
<feature type="compositionally biased region" description="Polar residues" evidence="1">
    <location>
        <begin position="250"/>
        <end position="267"/>
    </location>
</feature>
<gene>
    <name evidence="2" type="ORF">PBY51_015979</name>
</gene>
<accession>A0AAN7XQ99</accession>
<feature type="compositionally biased region" description="Acidic residues" evidence="1">
    <location>
        <begin position="552"/>
        <end position="574"/>
    </location>
</feature>
<feature type="region of interest" description="Disordered" evidence="1">
    <location>
        <begin position="426"/>
        <end position="455"/>
    </location>
</feature>
<name>A0AAN7XQ99_ELEMC</name>
<dbReference type="EMBL" id="JAUZQC010000010">
    <property type="protein sequence ID" value="KAK5864765.1"/>
    <property type="molecule type" value="Genomic_DNA"/>
</dbReference>
<comment type="caution">
    <text evidence="2">The sequence shown here is derived from an EMBL/GenBank/DDBJ whole genome shotgun (WGS) entry which is preliminary data.</text>
</comment>
<keyword evidence="3" id="KW-1185">Reference proteome</keyword>
<feature type="compositionally biased region" description="Basic and acidic residues" evidence="1">
    <location>
        <begin position="433"/>
        <end position="449"/>
    </location>
</feature>
<evidence type="ECO:0000313" key="3">
    <source>
        <dbReference type="Proteomes" id="UP001346869"/>
    </source>
</evidence>
<feature type="compositionally biased region" description="Basic and acidic residues" evidence="1">
    <location>
        <begin position="268"/>
        <end position="282"/>
    </location>
</feature>
<organism evidence="2 3">
    <name type="scientific">Eleginops maclovinus</name>
    <name type="common">Patagonian blennie</name>
    <name type="synonym">Eleginus maclovinus</name>
    <dbReference type="NCBI Taxonomy" id="56733"/>
    <lineage>
        <taxon>Eukaryota</taxon>
        <taxon>Metazoa</taxon>
        <taxon>Chordata</taxon>
        <taxon>Craniata</taxon>
        <taxon>Vertebrata</taxon>
        <taxon>Euteleostomi</taxon>
        <taxon>Actinopterygii</taxon>
        <taxon>Neopterygii</taxon>
        <taxon>Teleostei</taxon>
        <taxon>Neoteleostei</taxon>
        <taxon>Acanthomorphata</taxon>
        <taxon>Eupercaria</taxon>
        <taxon>Perciformes</taxon>
        <taxon>Notothenioidei</taxon>
        <taxon>Eleginopidae</taxon>
        <taxon>Eleginops</taxon>
    </lineage>
</organism>
<reference evidence="2 3" key="1">
    <citation type="journal article" date="2023" name="Genes (Basel)">
        <title>Chromosome-Level Genome Assembly and Circadian Gene Repertoire of the Patagonia Blennie Eleginops maclovinus-The Closest Ancestral Proxy of Antarctic Cryonotothenioids.</title>
        <authorList>
            <person name="Cheng C.C."/>
            <person name="Rivera-Colon A.G."/>
            <person name="Minhas B.F."/>
            <person name="Wilson L."/>
            <person name="Rayamajhi N."/>
            <person name="Vargas-Chacoff L."/>
            <person name="Catchen J.M."/>
        </authorList>
    </citation>
    <scope>NUCLEOTIDE SEQUENCE [LARGE SCALE GENOMIC DNA]</scope>
    <source>
        <strain evidence="2">JMC-PN-2008</strain>
    </source>
</reference>
<evidence type="ECO:0000256" key="1">
    <source>
        <dbReference type="SAM" id="MobiDB-lite"/>
    </source>
</evidence>
<feature type="region of interest" description="Disordered" evidence="1">
    <location>
        <begin position="247"/>
        <end position="297"/>
    </location>
</feature>
<feature type="region of interest" description="Disordered" evidence="1">
    <location>
        <begin position="327"/>
        <end position="351"/>
    </location>
</feature>
<dbReference type="Proteomes" id="UP001346869">
    <property type="component" value="Unassembled WGS sequence"/>
</dbReference>
<dbReference type="AlphaFoldDB" id="A0AAN7XQ99"/>
<protein>
    <submittedName>
        <fullName evidence="2">Uncharacterized protein</fullName>
    </submittedName>
</protein>
<reference evidence="2 3" key="2">
    <citation type="journal article" date="2023" name="Mol. Biol. Evol.">
        <title>Genomics of Secondarily Temperate Adaptation in the Only Non-Antarctic Icefish.</title>
        <authorList>
            <person name="Rivera-Colon A.G."/>
            <person name="Rayamajhi N."/>
            <person name="Minhas B.F."/>
            <person name="Madrigal G."/>
            <person name="Bilyk K.T."/>
            <person name="Yoon V."/>
            <person name="Hune M."/>
            <person name="Gregory S."/>
            <person name="Cheng C.H.C."/>
            <person name="Catchen J.M."/>
        </authorList>
    </citation>
    <scope>NUCLEOTIDE SEQUENCE [LARGE SCALE GENOMIC DNA]</scope>
    <source>
        <strain evidence="2">JMC-PN-2008</strain>
    </source>
</reference>
<sequence>MSQSPNSKDSELLLQSMLQRLKLQPGKEGQAYLHTPVPIIVAATLGQDAERGAFNLQEVKYKVQVMAVKLTVRLISLPSQKDNIDGETGEDSQPAITPTGTGQLFPAGSLKDADIASFERTDGPREGFGSFAATMPSNKDVVTSMGQNQNQDQSFKPKVYVWSLKPTDANVKSQENEVPHTGNGGFGDLAQSKDLQIVPLNSSLRRKQRLSENKTKRWTQKIKEKWVRSGNFGKKGKEGVRVDLKGAEGTETSPQTQLQTAVNLSTSNREEERTFFPLDSRDPSNTPHTHTEDEEYMRSSRDFEFGLGSFSLLDEIVTGQEWAKFLNPNQSAGSTNQRPSELKNPWSFRGTEALPDSDFSMAQISPDAFQPVSMDVSEGKRPAVWDVHSAPDQLEPMENGQTRRPSSFLEAADITDNSAQKIRAHLNRKRQHQSTEIRSESLQIEKGREGNQAGKEGSQTINHIMEETGESQHDDSMMPSHTMKCPAPPHSPFTPFAPALCSVLKHSISQDSQFSPETLTKRRRVEENRRVHFSEKVVTIEPPELVPHAIDSEEDSGGEEDSVTDQDCEEEQAAVEEVAAPARRHALPAWILALKRNTGRKHR</sequence>
<feature type="region of interest" description="Disordered" evidence="1">
    <location>
        <begin position="544"/>
        <end position="580"/>
    </location>
</feature>
<evidence type="ECO:0000313" key="2">
    <source>
        <dbReference type="EMBL" id="KAK5864765.1"/>
    </source>
</evidence>
<feature type="compositionally biased region" description="Polar residues" evidence="1">
    <location>
        <begin position="327"/>
        <end position="339"/>
    </location>
</feature>
<proteinExistence type="predicted"/>
<feature type="region of interest" description="Disordered" evidence="1">
    <location>
        <begin position="171"/>
        <end position="190"/>
    </location>
</feature>